<evidence type="ECO:0000313" key="2">
    <source>
        <dbReference type="EMBL" id="OGM90703.1"/>
    </source>
</evidence>
<name>A0A1F8DPZ2_9BACT</name>
<evidence type="ECO:0000313" key="3">
    <source>
        <dbReference type="Proteomes" id="UP000178946"/>
    </source>
</evidence>
<feature type="transmembrane region" description="Helical" evidence="1">
    <location>
        <begin position="75"/>
        <end position="95"/>
    </location>
</feature>
<feature type="transmembrane region" description="Helical" evidence="1">
    <location>
        <begin position="101"/>
        <end position="121"/>
    </location>
</feature>
<dbReference type="EMBL" id="MGIR01000009">
    <property type="protein sequence ID" value="OGM90703.1"/>
    <property type="molecule type" value="Genomic_DNA"/>
</dbReference>
<gene>
    <name evidence="2" type="ORF">A3A20_02470</name>
</gene>
<sequence length="336" mass="37527">MAEVNRIKVVEQAEIDTSLWKISTIGAVGATLAALSGYALLMAFENENALYYFSSVAGLFIFLNIFILQTLLIKYFQTQIVIIIAEIAAFSAFFAQGMWQAFSGTFIVLFIVGVAIVILGARTGRKHLQTNLEVGFFDFSTKTLRNVANGLVLLIVLFYLSFNGARGVLPLSQETLNATLRFSEPFAQKYLPALSFNSTMHEFLQDLALNVLSAEERRRLEKLTTESRAGLVSNAVQNLKTEINRYIDISNVNEEDPLSVALYRLIAEKFAAANRAVQTSILISGGILLFTILRLFVWPLTILVTFTSYVMYQILLALGFARITLETRTREMILMP</sequence>
<evidence type="ECO:0000256" key="1">
    <source>
        <dbReference type="SAM" id="Phobius"/>
    </source>
</evidence>
<feature type="transmembrane region" description="Helical" evidence="1">
    <location>
        <begin position="20"/>
        <end position="44"/>
    </location>
</feature>
<organism evidence="2 3">
    <name type="scientific">Candidatus Wolfebacteria bacterium RIFCSPLOWO2_01_FULL_45_19</name>
    <dbReference type="NCBI Taxonomy" id="1802557"/>
    <lineage>
        <taxon>Bacteria</taxon>
        <taxon>Candidatus Wolfeibacteriota</taxon>
    </lineage>
</organism>
<keyword evidence="1" id="KW-0812">Transmembrane</keyword>
<dbReference type="STRING" id="1802557.A3A20_02470"/>
<feature type="transmembrane region" description="Helical" evidence="1">
    <location>
        <begin position="50"/>
        <end position="68"/>
    </location>
</feature>
<keyword evidence="1" id="KW-0472">Membrane</keyword>
<feature type="transmembrane region" description="Helical" evidence="1">
    <location>
        <begin position="279"/>
        <end position="300"/>
    </location>
</feature>
<feature type="transmembrane region" description="Helical" evidence="1">
    <location>
        <begin position="306"/>
        <end position="325"/>
    </location>
</feature>
<accession>A0A1F8DPZ2</accession>
<dbReference type="AlphaFoldDB" id="A0A1F8DPZ2"/>
<keyword evidence="1" id="KW-1133">Transmembrane helix</keyword>
<proteinExistence type="predicted"/>
<comment type="caution">
    <text evidence="2">The sequence shown here is derived from an EMBL/GenBank/DDBJ whole genome shotgun (WGS) entry which is preliminary data.</text>
</comment>
<dbReference type="Proteomes" id="UP000178946">
    <property type="component" value="Unassembled WGS sequence"/>
</dbReference>
<protein>
    <submittedName>
        <fullName evidence="2">Uncharacterized protein</fullName>
    </submittedName>
</protein>
<reference evidence="2 3" key="1">
    <citation type="journal article" date="2016" name="Nat. Commun.">
        <title>Thousands of microbial genomes shed light on interconnected biogeochemical processes in an aquifer system.</title>
        <authorList>
            <person name="Anantharaman K."/>
            <person name="Brown C.T."/>
            <person name="Hug L.A."/>
            <person name="Sharon I."/>
            <person name="Castelle C.J."/>
            <person name="Probst A.J."/>
            <person name="Thomas B.C."/>
            <person name="Singh A."/>
            <person name="Wilkins M.J."/>
            <person name="Karaoz U."/>
            <person name="Brodie E.L."/>
            <person name="Williams K.H."/>
            <person name="Hubbard S.S."/>
            <person name="Banfield J.F."/>
        </authorList>
    </citation>
    <scope>NUCLEOTIDE SEQUENCE [LARGE SCALE GENOMIC DNA]</scope>
</reference>